<dbReference type="OrthoDB" id="9181845at2"/>
<dbReference type="EMBL" id="SSOD01000008">
    <property type="protein sequence ID" value="THF60932.1"/>
    <property type="molecule type" value="Genomic_DNA"/>
</dbReference>
<evidence type="ECO:0000313" key="1">
    <source>
        <dbReference type="EMBL" id="THF60932.1"/>
    </source>
</evidence>
<gene>
    <name evidence="1" type="ORF">E6O51_11935</name>
</gene>
<dbReference type="Proteomes" id="UP000307956">
    <property type="component" value="Unassembled WGS sequence"/>
</dbReference>
<organism evidence="1 2">
    <name type="scientific">Pseudothauera rhizosphaerae</name>
    <dbReference type="NCBI Taxonomy" id="2565932"/>
    <lineage>
        <taxon>Bacteria</taxon>
        <taxon>Pseudomonadati</taxon>
        <taxon>Pseudomonadota</taxon>
        <taxon>Betaproteobacteria</taxon>
        <taxon>Rhodocyclales</taxon>
        <taxon>Zoogloeaceae</taxon>
        <taxon>Pseudothauera</taxon>
    </lineage>
</organism>
<evidence type="ECO:0000313" key="2">
    <source>
        <dbReference type="Proteomes" id="UP000307956"/>
    </source>
</evidence>
<comment type="caution">
    <text evidence="1">The sequence shown here is derived from an EMBL/GenBank/DDBJ whole genome shotgun (WGS) entry which is preliminary data.</text>
</comment>
<proteinExistence type="predicted"/>
<protein>
    <submittedName>
        <fullName evidence="1">Uncharacterized protein</fullName>
    </submittedName>
</protein>
<accession>A0A4S4AMS8</accession>
<dbReference type="RefSeq" id="WP_136385206.1">
    <property type="nucleotide sequence ID" value="NZ_SSOD01000008.1"/>
</dbReference>
<dbReference type="AlphaFoldDB" id="A0A4S4AMS8"/>
<name>A0A4S4AMS8_9RHOO</name>
<reference evidence="1 2" key="1">
    <citation type="submission" date="2019-04" db="EMBL/GenBank/DDBJ databases">
        <title>Azoarcus rhizosphaerae sp. nov. isolated from rhizosphere of Ficus religiosa.</title>
        <authorList>
            <person name="Lin S.-Y."/>
            <person name="Hameed A."/>
            <person name="Hsu Y.-H."/>
            <person name="Young C.-C."/>
        </authorList>
    </citation>
    <scope>NUCLEOTIDE SEQUENCE [LARGE SCALE GENOMIC DNA]</scope>
    <source>
        <strain evidence="1 2">CC-YHH848</strain>
    </source>
</reference>
<keyword evidence="2" id="KW-1185">Reference proteome</keyword>
<sequence length="68" mass="7992">MKREIDAHTSLYRQAPARCRRTDWLLRQFVEDMRAILRTNPEHEKVRVLMADRGVPLHVQQRVLAGGV</sequence>